<protein>
    <submittedName>
        <fullName evidence="13">NADH dehydrogenase subunit M</fullName>
    </submittedName>
</protein>
<evidence type="ECO:0000313" key="14">
    <source>
        <dbReference type="Proteomes" id="UP000190989"/>
    </source>
</evidence>
<dbReference type="GO" id="GO:0042773">
    <property type="term" value="P:ATP synthesis coupled electron transport"/>
    <property type="evidence" value="ECO:0007669"/>
    <property type="project" value="InterPro"/>
</dbReference>
<gene>
    <name evidence="13" type="ORF">SAMN06295987_101945</name>
</gene>
<dbReference type="RefSeq" id="WP_079729879.1">
    <property type="nucleotide sequence ID" value="NZ_FVZE01000001.1"/>
</dbReference>
<name>A0A1U6H068_9SPHN</name>
<comment type="subcellular location">
    <subcellularLocation>
        <location evidence="1">Endomembrane system</location>
        <topology evidence="1">Multi-pass membrane protein</topology>
    </subcellularLocation>
    <subcellularLocation>
        <location evidence="8">Membrane</location>
        <topology evidence="8">Multi-pass membrane protein</topology>
    </subcellularLocation>
</comment>
<dbReference type="InterPro" id="IPR010227">
    <property type="entry name" value="NADH_Q_OxRdtase_chainM/4"/>
</dbReference>
<evidence type="ECO:0000256" key="7">
    <source>
        <dbReference type="ARBA" id="ARBA00023136"/>
    </source>
</evidence>
<evidence type="ECO:0000256" key="8">
    <source>
        <dbReference type="RuleBase" id="RU000320"/>
    </source>
</evidence>
<dbReference type="NCBIfam" id="NF004499">
    <property type="entry name" value="PRK05846.1-3"/>
    <property type="match status" value="1"/>
</dbReference>
<feature type="transmembrane region" description="Helical" evidence="10">
    <location>
        <begin position="106"/>
        <end position="124"/>
    </location>
</feature>
<sequence length="511" mass="55725">MSGFPILSLMLLVPLAAALACLFLEAKPARNLALAATLLDFALGVVLWANFDIGGAQWQFTERVELFSGFSYALGIDGIALLLIMLSVFLMPICIGASWKSIDKRVGEYMAAFLLMETLMIGVFAAQDLFLFYIFFEAGLIPMYLIIGVWGGADRIYASYKFFLYTLLGSVLMLIAMLWMANTAGTTDIPTLMAYDFDPHVQTWLWLAFFASFAVKMPMWPVHTWLPDAHVQAPTAGSVILAGVLLKMGGYGFIRFSLPMFPEASAYFGPLIWGLSMAAVVLTSLIALVQHDMKKLIAYSSVAHMAIVTIGLFAFNVQGLEGSMLIMLSHGLVSGALFLCVGIIYDRLHTREIDRYGGLSINMPRYALFFMLFTMASVGLPGTSGFVGEFLSLAGIYQVSTWATLICATGIILGAAYMLYLYRRVAFGEQKNADAAAMADLDVRELLMVVPLGIAVLWMGIYPESFIAPMRADIAALDARLAAAKPEGDSKVAMGKEKPVHEEVSAHEGAH</sequence>
<dbReference type="GO" id="GO:0016020">
    <property type="term" value="C:membrane"/>
    <property type="evidence" value="ECO:0007669"/>
    <property type="project" value="UniProtKB-SubCell"/>
</dbReference>
<keyword evidence="3 8" id="KW-0812">Transmembrane</keyword>
<proteinExistence type="inferred from homology"/>
<dbReference type="Proteomes" id="UP000190989">
    <property type="component" value="Unassembled WGS sequence"/>
</dbReference>
<feature type="transmembrane region" description="Helical" evidence="10">
    <location>
        <begin position="130"/>
        <end position="150"/>
    </location>
</feature>
<comment type="similarity">
    <text evidence="2">Belongs to the complex I subunit 4 family.</text>
</comment>
<accession>A0A1U6H068</accession>
<feature type="transmembrane region" description="Helical" evidence="10">
    <location>
        <begin position="162"/>
        <end position="181"/>
    </location>
</feature>
<feature type="transmembrane region" description="Helical" evidence="10">
    <location>
        <begin position="323"/>
        <end position="345"/>
    </location>
</feature>
<dbReference type="GO" id="GO:0003954">
    <property type="term" value="F:NADH dehydrogenase activity"/>
    <property type="evidence" value="ECO:0007669"/>
    <property type="project" value="TreeGrafter"/>
</dbReference>
<keyword evidence="7 10" id="KW-0472">Membrane</keyword>
<evidence type="ECO:0000259" key="12">
    <source>
        <dbReference type="Pfam" id="PF01059"/>
    </source>
</evidence>
<dbReference type="AlphaFoldDB" id="A0A1U6H068"/>
<feature type="transmembrane region" description="Helical" evidence="10">
    <location>
        <begin position="6"/>
        <end position="24"/>
    </location>
</feature>
<evidence type="ECO:0000256" key="3">
    <source>
        <dbReference type="ARBA" id="ARBA00022692"/>
    </source>
</evidence>
<feature type="region of interest" description="Disordered" evidence="9">
    <location>
        <begin position="488"/>
        <end position="511"/>
    </location>
</feature>
<dbReference type="PANTHER" id="PTHR43507">
    <property type="entry name" value="NADH-UBIQUINONE OXIDOREDUCTASE CHAIN 4"/>
    <property type="match status" value="1"/>
</dbReference>
<feature type="transmembrane region" description="Helical" evidence="10">
    <location>
        <begin position="443"/>
        <end position="461"/>
    </location>
</feature>
<feature type="domain" description="NADH:quinone oxidoreductase/Mrp antiporter transmembrane" evidence="11">
    <location>
        <begin position="126"/>
        <end position="409"/>
    </location>
</feature>
<keyword evidence="5 10" id="KW-1133">Transmembrane helix</keyword>
<evidence type="ECO:0000256" key="2">
    <source>
        <dbReference type="ARBA" id="ARBA00009025"/>
    </source>
</evidence>
<feature type="transmembrane region" description="Helical" evidence="10">
    <location>
        <begin position="266"/>
        <end position="289"/>
    </location>
</feature>
<organism evidence="13 14">
    <name type="scientific">Novosphingobium mathurense</name>
    <dbReference type="NCBI Taxonomy" id="428990"/>
    <lineage>
        <taxon>Bacteria</taxon>
        <taxon>Pseudomonadati</taxon>
        <taxon>Pseudomonadota</taxon>
        <taxon>Alphaproteobacteria</taxon>
        <taxon>Sphingomonadales</taxon>
        <taxon>Sphingomonadaceae</taxon>
        <taxon>Novosphingobium</taxon>
    </lineage>
</organism>
<keyword evidence="6" id="KW-0520">NAD</keyword>
<reference evidence="14" key="1">
    <citation type="submission" date="2017-02" db="EMBL/GenBank/DDBJ databases">
        <authorList>
            <person name="Varghese N."/>
            <person name="Submissions S."/>
        </authorList>
    </citation>
    <scope>NUCLEOTIDE SEQUENCE [LARGE SCALE GENOMIC DNA]</scope>
    <source>
        <strain evidence="14">SM117</strain>
    </source>
</reference>
<feature type="transmembrane region" description="Helical" evidence="10">
    <location>
        <begin position="296"/>
        <end position="317"/>
    </location>
</feature>
<feature type="transmembrane region" description="Helical" evidence="10">
    <location>
        <begin position="399"/>
        <end position="422"/>
    </location>
</feature>
<dbReference type="Pfam" id="PF01059">
    <property type="entry name" value="Oxidored_q5_N"/>
    <property type="match status" value="1"/>
</dbReference>
<evidence type="ECO:0000256" key="9">
    <source>
        <dbReference type="SAM" id="MobiDB-lite"/>
    </source>
</evidence>
<dbReference type="GO" id="GO:0015990">
    <property type="term" value="P:electron transport coupled proton transport"/>
    <property type="evidence" value="ECO:0007669"/>
    <property type="project" value="TreeGrafter"/>
</dbReference>
<dbReference type="GO" id="GO:0008137">
    <property type="term" value="F:NADH dehydrogenase (ubiquinone) activity"/>
    <property type="evidence" value="ECO:0007669"/>
    <property type="project" value="InterPro"/>
</dbReference>
<evidence type="ECO:0000256" key="6">
    <source>
        <dbReference type="ARBA" id="ARBA00023027"/>
    </source>
</evidence>
<evidence type="ECO:0000313" key="13">
    <source>
        <dbReference type="EMBL" id="SLJ89163.1"/>
    </source>
</evidence>
<dbReference type="InterPro" id="IPR003918">
    <property type="entry name" value="NADH_UbQ_OxRdtase"/>
</dbReference>
<feature type="transmembrane region" description="Helical" evidence="10">
    <location>
        <begin position="231"/>
        <end position="254"/>
    </location>
</feature>
<feature type="domain" description="NADH:ubiquinone oxidoreductase chain 4 N-terminal" evidence="12">
    <location>
        <begin position="65"/>
        <end position="120"/>
    </location>
</feature>
<feature type="transmembrane region" description="Helical" evidence="10">
    <location>
        <begin position="71"/>
        <end position="94"/>
    </location>
</feature>
<dbReference type="InterPro" id="IPR001750">
    <property type="entry name" value="ND/Mrp_TM"/>
</dbReference>
<keyword evidence="4" id="KW-1278">Translocase</keyword>
<dbReference type="STRING" id="428990.SAMN06295987_101945"/>
<dbReference type="GO" id="GO:0012505">
    <property type="term" value="C:endomembrane system"/>
    <property type="evidence" value="ECO:0007669"/>
    <property type="project" value="UniProtKB-SubCell"/>
</dbReference>
<dbReference type="NCBIfam" id="TIGR01972">
    <property type="entry name" value="NDH_I_M"/>
    <property type="match status" value="1"/>
</dbReference>
<feature type="transmembrane region" description="Helical" evidence="10">
    <location>
        <begin position="201"/>
        <end position="219"/>
    </location>
</feature>
<dbReference type="InterPro" id="IPR000260">
    <property type="entry name" value="NADH4_N"/>
</dbReference>
<evidence type="ECO:0000256" key="1">
    <source>
        <dbReference type="ARBA" id="ARBA00004127"/>
    </source>
</evidence>
<feature type="transmembrane region" description="Helical" evidence="10">
    <location>
        <begin position="366"/>
        <end position="387"/>
    </location>
</feature>
<dbReference type="PANTHER" id="PTHR43507:SF1">
    <property type="entry name" value="NADH-UBIQUINONE OXIDOREDUCTASE CHAIN 4"/>
    <property type="match status" value="1"/>
</dbReference>
<evidence type="ECO:0000256" key="4">
    <source>
        <dbReference type="ARBA" id="ARBA00022967"/>
    </source>
</evidence>
<evidence type="ECO:0000259" key="11">
    <source>
        <dbReference type="Pfam" id="PF00361"/>
    </source>
</evidence>
<dbReference type="EMBL" id="FVZE01000001">
    <property type="protein sequence ID" value="SLJ89163.1"/>
    <property type="molecule type" value="Genomic_DNA"/>
</dbReference>
<keyword evidence="14" id="KW-1185">Reference proteome</keyword>
<dbReference type="PRINTS" id="PR01437">
    <property type="entry name" value="NUOXDRDTASE4"/>
</dbReference>
<evidence type="ECO:0000256" key="10">
    <source>
        <dbReference type="SAM" id="Phobius"/>
    </source>
</evidence>
<dbReference type="GO" id="GO:0048039">
    <property type="term" value="F:ubiquinone binding"/>
    <property type="evidence" value="ECO:0007669"/>
    <property type="project" value="TreeGrafter"/>
</dbReference>
<evidence type="ECO:0000256" key="5">
    <source>
        <dbReference type="ARBA" id="ARBA00022989"/>
    </source>
</evidence>
<feature type="transmembrane region" description="Helical" evidence="10">
    <location>
        <begin position="31"/>
        <end position="51"/>
    </location>
</feature>
<dbReference type="Pfam" id="PF00361">
    <property type="entry name" value="Proton_antipo_M"/>
    <property type="match status" value="1"/>
</dbReference>